<dbReference type="GO" id="GO:0004630">
    <property type="term" value="F:phospholipase D activity"/>
    <property type="evidence" value="ECO:0007669"/>
    <property type="project" value="UniProtKB-EC"/>
</dbReference>
<reference evidence="3 4" key="1">
    <citation type="submission" date="2023-11" db="EMBL/GenBank/DDBJ databases">
        <title>Peredibacter starrii A3.12.</title>
        <authorList>
            <person name="Mitchell R.J."/>
        </authorList>
    </citation>
    <scope>NUCLEOTIDE SEQUENCE [LARGE SCALE GENOMIC DNA]</scope>
    <source>
        <strain evidence="3 4">A3.12</strain>
    </source>
</reference>
<dbReference type="PANTHER" id="PTHR43856">
    <property type="entry name" value="CARDIOLIPIN HYDROLASE"/>
    <property type="match status" value="1"/>
</dbReference>
<dbReference type="Pfam" id="PF13091">
    <property type="entry name" value="PLDc_2"/>
    <property type="match status" value="2"/>
</dbReference>
<dbReference type="InterPro" id="IPR001736">
    <property type="entry name" value="PLipase_D/transphosphatidylase"/>
</dbReference>
<evidence type="ECO:0000259" key="2">
    <source>
        <dbReference type="PROSITE" id="PS50035"/>
    </source>
</evidence>
<dbReference type="EMBL" id="CP139487">
    <property type="protein sequence ID" value="WPU66719.1"/>
    <property type="molecule type" value="Genomic_DNA"/>
</dbReference>
<dbReference type="SMART" id="SM00155">
    <property type="entry name" value="PLDc"/>
    <property type="match status" value="2"/>
</dbReference>
<dbReference type="AlphaFoldDB" id="A0AAX4HTR6"/>
<comment type="catalytic activity">
    <reaction evidence="1">
        <text>a 1,2-diacyl-sn-glycero-3-phosphocholine + H2O = a 1,2-diacyl-sn-glycero-3-phosphate + choline + H(+)</text>
        <dbReference type="Rhea" id="RHEA:14445"/>
        <dbReference type="ChEBI" id="CHEBI:15354"/>
        <dbReference type="ChEBI" id="CHEBI:15377"/>
        <dbReference type="ChEBI" id="CHEBI:15378"/>
        <dbReference type="ChEBI" id="CHEBI:57643"/>
        <dbReference type="ChEBI" id="CHEBI:58608"/>
        <dbReference type="EC" id="3.1.4.4"/>
    </reaction>
</comment>
<gene>
    <name evidence="3" type="ORF">SOO65_08165</name>
</gene>
<evidence type="ECO:0000256" key="1">
    <source>
        <dbReference type="ARBA" id="ARBA00000798"/>
    </source>
</evidence>
<dbReference type="GO" id="GO:0006793">
    <property type="term" value="P:phosphorus metabolic process"/>
    <property type="evidence" value="ECO:0007669"/>
    <property type="project" value="UniProtKB-ARBA"/>
</dbReference>
<dbReference type="InterPro" id="IPR051406">
    <property type="entry name" value="PLD_domain"/>
</dbReference>
<sequence length="317" mass="35891">MNIQLVTDQEYLPTLLDLLSKAKKSVDILSYSFAIGSASGKHNKKSAPYEIAMKLKEIKEERGDKLRIRFFTEGLRETVHRNKVTADLLEEAGAEIVYGSTHAKGFCIDGRYVLFGSTNLTNQSIMKNNEANLLIDDAKMAKEFLRYFNHLWKGGEHGGIVLRPPFLADGAFKEVIIDMIEGAKKKIEFSIYFFNQRDIENALIEAHERGVEITGYIHQHASFALSYIRANRATVKRLEAAGITDLHWGPLYTFSHSKYIIVDRKEIALGTGNWLDEDVWVHPQLYINLESPTLARGLAKHLESYITSSSSTEHKRG</sequence>
<dbReference type="PANTHER" id="PTHR43856:SF2">
    <property type="entry name" value="PHOSPHOLIPASE D"/>
    <property type="match status" value="1"/>
</dbReference>
<dbReference type="Proteomes" id="UP001324634">
    <property type="component" value="Chromosome"/>
</dbReference>
<dbReference type="KEGG" id="psti:SOO65_08165"/>
<dbReference type="SUPFAM" id="SSF56024">
    <property type="entry name" value="Phospholipase D/nuclease"/>
    <property type="match status" value="2"/>
</dbReference>
<protein>
    <submittedName>
        <fullName evidence="3">Phospholipase D-like domain-containing protein</fullName>
    </submittedName>
</protein>
<dbReference type="RefSeq" id="WP_321399212.1">
    <property type="nucleotide sequence ID" value="NZ_CP139487.1"/>
</dbReference>
<feature type="domain" description="PLD phosphodiesterase" evidence="2">
    <location>
        <begin position="251"/>
        <end position="278"/>
    </location>
</feature>
<evidence type="ECO:0000313" key="4">
    <source>
        <dbReference type="Proteomes" id="UP001324634"/>
    </source>
</evidence>
<name>A0AAX4HTR6_9BACT</name>
<dbReference type="InterPro" id="IPR025202">
    <property type="entry name" value="PLD-like_dom"/>
</dbReference>
<feature type="domain" description="PLD phosphodiesterase" evidence="2">
    <location>
        <begin position="97"/>
        <end position="124"/>
    </location>
</feature>
<evidence type="ECO:0000313" key="3">
    <source>
        <dbReference type="EMBL" id="WPU66719.1"/>
    </source>
</evidence>
<accession>A0AAX4HTR6</accession>
<dbReference type="Gene3D" id="3.30.870.10">
    <property type="entry name" value="Endonuclease Chain A"/>
    <property type="match status" value="2"/>
</dbReference>
<organism evidence="3 4">
    <name type="scientific">Peredibacter starrii</name>
    <dbReference type="NCBI Taxonomy" id="28202"/>
    <lineage>
        <taxon>Bacteria</taxon>
        <taxon>Pseudomonadati</taxon>
        <taxon>Bdellovibrionota</taxon>
        <taxon>Bacteriovoracia</taxon>
        <taxon>Bacteriovoracales</taxon>
        <taxon>Bacteriovoracaceae</taxon>
        <taxon>Peredibacter</taxon>
    </lineage>
</organism>
<proteinExistence type="predicted"/>
<dbReference type="PROSITE" id="PS50035">
    <property type="entry name" value="PLD"/>
    <property type="match status" value="2"/>
</dbReference>
<dbReference type="GO" id="GO:0016891">
    <property type="term" value="F:RNA endonuclease activity producing 5'-phosphomonoesters, hydrolytic mechanism"/>
    <property type="evidence" value="ECO:0007669"/>
    <property type="project" value="TreeGrafter"/>
</dbReference>
<keyword evidence="4" id="KW-1185">Reference proteome</keyword>